<keyword evidence="4" id="KW-0963">Cytoplasm</keyword>
<dbReference type="PANTHER" id="PTHR13463">
    <property type="entry name" value="PROTEIN C10"/>
    <property type="match status" value="1"/>
</dbReference>
<evidence type="ECO:0000313" key="6">
    <source>
        <dbReference type="EMBL" id="KAH0815640.1"/>
    </source>
</evidence>
<comment type="subcellular location">
    <subcellularLocation>
        <location evidence="1">Cytoplasm</location>
    </subcellularLocation>
</comment>
<proteinExistence type="inferred from homology"/>
<protein>
    <recommendedName>
        <fullName evidence="3">Protein C10</fullName>
    </recommendedName>
</protein>
<dbReference type="GO" id="GO:0005737">
    <property type="term" value="C:cytoplasm"/>
    <property type="evidence" value="ECO:0007669"/>
    <property type="project" value="UniProtKB-SubCell"/>
</dbReference>
<dbReference type="GO" id="GO:0009791">
    <property type="term" value="P:post-embryonic development"/>
    <property type="evidence" value="ECO:0007669"/>
    <property type="project" value="TreeGrafter"/>
</dbReference>
<name>A0A8J6HJ80_TENMO</name>
<feature type="region of interest" description="Disordered" evidence="5">
    <location>
        <begin position="166"/>
        <end position="185"/>
    </location>
</feature>
<evidence type="ECO:0000256" key="2">
    <source>
        <dbReference type="ARBA" id="ARBA00007083"/>
    </source>
</evidence>
<accession>A0A8J6HJ80</accession>
<feature type="region of interest" description="Disordered" evidence="5">
    <location>
        <begin position="21"/>
        <end position="144"/>
    </location>
</feature>
<feature type="region of interest" description="Disordered" evidence="5">
    <location>
        <begin position="205"/>
        <end position="235"/>
    </location>
</feature>
<evidence type="ECO:0000256" key="3">
    <source>
        <dbReference type="ARBA" id="ARBA00020502"/>
    </source>
</evidence>
<gene>
    <name evidence="6" type="ORF">GEV33_007148</name>
</gene>
<sequence>MVNWTLKLFRSYSVLYLQSSPWQSNSLSSPPPSNTPAAPGDPWQPAHSMPKPDPWGGLGNASSPTPPPHPQTRHDPWSPTSQGSSTDLDEFDVITNRNRNSPKTTTTNGTHNNSNDPFELNLLGDALPPSALSPSTGATKKTPQSFLGENSALVNLDNLVTTKAGVQHASSETNNKRNETGIVRSVHGADEHGLFRFRSDDERRRSFLGRSDRPTGAGSLDAGPDQQSTGSALDEEQRTCESLLVLTSKLTTRRCLAVEILNKTLEELQTPQNVKKLEEAKDNVGNEMLKMMQFLFPIIMQVQMDVIKEFGFPNGRDGIIKFTQMLRSLEREDAEVARLNGLIKAYYLPSVSVNASSESPAEERTSSS</sequence>
<dbReference type="Proteomes" id="UP000719412">
    <property type="component" value="Unassembled WGS sequence"/>
</dbReference>
<evidence type="ECO:0000313" key="7">
    <source>
        <dbReference type="Proteomes" id="UP000719412"/>
    </source>
</evidence>
<evidence type="ECO:0000256" key="1">
    <source>
        <dbReference type="ARBA" id="ARBA00004496"/>
    </source>
</evidence>
<dbReference type="EMBL" id="JABDTM020022833">
    <property type="protein sequence ID" value="KAH0815640.1"/>
    <property type="molecule type" value="Genomic_DNA"/>
</dbReference>
<reference evidence="6" key="1">
    <citation type="journal article" date="2020" name="J Insects Food Feed">
        <title>The yellow mealworm (Tenebrio molitor) genome: a resource for the emerging insects as food and feed industry.</title>
        <authorList>
            <person name="Eriksson T."/>
            <person name="Andere A."/>
            <person name="Kelstrup H."/>
            <person name="Emery V."/>
            <person name="Picard C."/>
        </authorList>
    </citation>
    <scope>NUCLEOTIDE SEQUENCE</scope>
    <source>
        <strain evidence="6">Stoneville</strain>
        <tissue evidence="6">Whole head</tissue>
    </source>
</reference>
<evidence type="ECO:0000256" key="5">
    <source>
        <dbReference type="SAM" id="MobiDB-lite"/>
    </source>
</evidence>
<feature type="compositionally biased region" description="Low complexity" evidence="5">
    <location>
        <begin position="101"/>
        <end position="115"/>
    </location>
</feature>
<feature type="compositionally biased region" description="Polar residues" evidence="5">
    <location>
        <begin position="132"/>
        <end position="144"/>
    </location>
</feature>
<dbReference type="InterPro" id="IPR026317">
    <property type="entry name" value="P_C10"/>
</dbReference>
<organism evidence="6 7">
    <name type="scientific">Tenebrio molitor</name>
    <name type="common">Yellow mealworm beetle</name>
    <dbReference type="NCBI Taxonomy" id="7067"/>
    <lineage>
        <taxon>Eukaryota</taxon>
        <taxon>Metazoa</taxon>
        <taxon>Ecdysozoa</taxon>
        <taxon>Arthropoda</taxon>
        <taxon>Hexapoda</taxon>
        <taxon>Insecta</taxon>
        <taxon>Pterygota</taxon>
        <taxon>Neoptera</taxon>
        <taxon>Endopterygota</taxon>
        <taxon>Coleoptera</taxon>
        <taxon>Polyphaga</taxon>
        <taxon>Cucujiformia</taxon>
        <taxon>Tenebrionidae</taxon>
        <taxon>Tenebrio</taxon>
    </lineage>
</organism>
<dbReference type="PANTHER" id="PTHR13463:SF3">
    <property type="entry name" value="PROTEIN C10"/>
    <property type="match status" value="1"/>
</dbReference>
<dbReference type="AlphaFoldDB" id="A0A8J6HJ80"/>
<evidence type="ECO:0000256" key="4">
    <source>
        <dbReference type="ARBA" id="ARBA00022490"/>
    </source>
</evidence>
<keyword evidence="7" id="KW-1185">Reference proteome</keyword>
<comment type="similarity">
    <text evidence="2">Belongs to the UPF0456 family.</text>
</comment>
<comment type="caution">
    <text evidence="6">The sequence shown here is derived from an EMBL/GenBank/DDBJ whole genome shotgun (WGS) entry which is preliminary data.</text>
</comment>
<reference evidence="6" key="2">
    <citation type="submission" date="2021-08" db="EMBL/GenBank/DDBJ databases">
        <authorList>
            <person name="Eriksson T."/>
        </authorList>
    </citation>
    <scope>NUCLEOTIDE SEQUENCE</scope>
    <source>
        <strain evidence="6">Stoneville</strain>
        <tissue evidence="6">Whole head</tissue>
    </source>
</reference>
<dbReference type="Pfam" id="PF14974">
    <property type="entry name" value="P_C10"/>
    <property type="match status" value="1"/>
</dbReference>